<reference evidence="2 3" key="1">
    <citation type="submission" date="2013-12" db="EMBL/GenBank/DDBJ databases">
        <title>Annotation of the Mannheimia varigena USDA-ARS-USMARC-1296 complete genome.</title>
        <authorList>
            <person name="Harhay G.P."/>
            <person name="Clawson M.L."/>
            <person name="Murray R.W."/>
            <person name="Lubbers B.V."/>
            <person name="Heaton M.P."/>
            <person name="Chitko-Mckown C.G."/>
            <person name="Harhay D.M."/>
            <person name="Smith T.P.L."/>
        </authorList>
    </citation>
    <scope>NUCLEOTIDE SEQUENCE [LARGE SCALE GENOMIC DNA]</scope>
    <source>
        <strain evidence="2 3">USDA-ARS-USMARC-1296</strain>
    </source>
</reference>
<feature type="transmembrane region" description="Helical" evidence="1">
    <location>
        <begin position="34"/>
        <end position="54"/>
    </location>
</feature>
<keyword evidence="1" id="KW-0812">Transmembrane</keyword>
<name>W0QEK4_9PAST</name>
<dbReference type="HOGENOM" id="CLU_2735251_0_0_6"/>
<dbReference type="AlphaFoldDB" id="W0QEK4"/>
<evidence type="ECO:0000313" key="2">
    <source>
        <dbReference type="EMBL" id="AHG76315.1"/>
    </source>
</evidence>
<keyword evidence="1" id="KW-0472">Membrane</keyword>
<keyword evidence="1" id="KW-1133">Transmembrane helix</keyword>
<evidence type="ECO:0000256" key="1">
    <source>
        <dbReference type="SAM" id="Phobius"/>
    </source>
</evidence>
<protein>
    <submittedName>
        <fullName evidence="2">Uncharacterized protein</fullName>
    </submittedName>
</protein>
<gene>
    <name evidence="2" type="ORF">X808_17940</name>
</gene>
<dbReference type="Proteomes" id="UP000066995">
    <property type="component" value="Chromosome"/>
</dbReference>
<organism evidence="2 3">
    <name type="scientific">Mannheimia varigena USDA-ARS-USMARC-1296</name>
    <dbReference type="NCBI Taxonomy" id="1433287"/>
    <lineage>
        <taxon>Bacteria</taxon>
        <taxon>Pseudomonadati</taxon>
        <taxon>Pseudomonadota</taxon>
        <taxon>Gammaproteobacteria</taxon>
        <taxon>Pasteurellales</taxon>
        <taxon>Pasteurellaceae</taxon>
        <taxon>Mannheimia</taxon>
    </lineage>
</organism>
<sequence length="71" mass="7876">MYGSLILINSSFCPPLFAVDRVVFLKSSAWLNRFLLALPYIVSLVPLFACLALLKARSMGKAHYLNTGLKT</sequence>
<evidence type="ECO:0000313" key="3">
    <source>
        <dbReference type="Proteomes" id="UP000066995"/>
    </source>
</evidence>
<proteinExistence type="predicted"/>
<keyword evidence="3" id="KW-1185">Reference proteome</keyword>
<dbReference type="KEGG" id="mvi:X808_17940"/>
<accession>W0QEK4</accession>
<dbReference type="EMBL" id="CP006943">
    <property type="protein sequence ID" value="AHG76315.1"/>
    <property type="molecule type" value="Genomic_DNA"/>
</dbReference>